<dbReference type="InterPro" id="IPR001093">
    <property type="entry name" value="IMP_DH_GMPRt"/>
</dbReference>
<dbReference type="PROSITE" id="PS51371">
    <property type="entry name" value="CBS"/>
    <property type="match status" value="1"/>
</dbReference>
<feature type="binding site" evidence="11">
    <location>
        <begin position="271"/>
        <end position="273"/>
    </location>
    <ligand>
        <name>NAD(+)</name>
        <dbReference type="ChEBI" id="CHEBI:57540"/>
    </ligand>
</feature>
<keyword evidence="7 11" id="KW-0560">Oxidoreductase</keyword>
<comment type="activity regulation">
    <text evidence="11">Mycophenolic acid (MPA) is a non-competitive inhibitor that prevents formation of the closed enzyme conformation by binding to the same site as the amobile flap. In contrast, mizoribine monophosphate (MZP) is a competitive inhibitor that induces the closed conformation. MPA is a potent inhibitor of mammalian IMPDHs but a poor inhibitor of the bacterial enzymes. MZP is a more potent inhibitor of bacterial IMPDH.</text>
</comment>
<feature type="binding site" description="in other chain" evidence="11">
    <location>
        <position position="325"/>
    </location>
    <ligand>
        <name>K(+)</name>
        <dbReference type="ChEBI" id="CHEBI:29103"/>
        <note>ligand shared between two tetrameric partners</note>
    </ligand>
</feature>
<comment type="caution">
    <text evidence="16">The sequence shown here is derived from an EMBL/GenBank/DDBJ whole genome shotgun (WGS) entry which is preliminary data.</text>
</comment>
<evidence type="ECO:0000256" key="4">
    <source>
        <dbReference type="ARBA" id="ARBA00022749"/>
    </source>
</evidence>
<keyword evidence="8 11" id="KW-0520">NAD</keyword>
<feature type="binding site" evidence="11">
    <location>
        <begin position="384"/>
        <end position="385"/>
    </location>
    <ligand>
        <name>IMP</name>
        <dbReference type="ChEBI" id="CHEBI:58053"/>
    </ligand>
</feature>
<keyword evidence="6 11" id="KW-0630">Potassium</keyword>
<dbReference type="InterPro" id="IPR015875">
    <property type="entry name" value="IMP_DH/GMP_Rdtase_CS"/>
</dbReference>
<dbReference type="PIRSF" id="PIRSF000130">
    <property type="entry name" value="IMPDH"/>
    <property type="match status" value="1"/>
</dbReference>
<dbReference type="Proteomes" id="UP001497392">
    <property type="component" value="Unassembled WGS sequence"/>
</dbReference>
<keyword evidence="5 11" id="KW-0658">Purine biosynthesis</keyword>
<evidence type="ECO:0000256" key="12">
    <source>
        <dbReference type="PROSITE-ProRule" id="PRU00703"/>
    </source>
</evidence>
<keyword evidence="4 11" id="KW-0332">GMP biosynthesis</keyword>
<feature type="active site" description="Thioimidate intermediate" evidence="11">
    <location>
        <position position="328"/>
    </location>
</feature>
<dbReference type="InterPro" id="IPR013785">
    <property type="entry name" value="Aldolase_TIM"/>
</dbReference>
<dbReference type="EMBL" id="CAXHTA020000001">
    <property type="protein sequence ID" value="CAL5218815.1"/>
    <property type="molecule type" value="Genomic_DNA"/>
</dbReference>
<dbReference type="InterPro" id="IPR000644">
    <property type="entry name" value="CBS_dom"/>
</dbReference>
<accession>A0ABP1FFZ0</accession>
<dbReference type="SMART" id="SM01240">
    <property type="entry name" value="IMPDH"/>
    <property type="match status" value="1"/>
</dbReference>
<feature type="domain" description="CBS" evidence="15">
    <location>
        <begin position="174"/>
        <end position="232"/>
    </location>
</feature>
<dbReference type="SUPFAM" id="SSF54631">
    <property type="entry name" value="CBS-domain pair"/>
    <property type="match status" value="1"/>
</dbReference>
<evidence type="ECO:0000256" key="9">
    <source>
        <dbReference type="ARBA" id="ARBA00023122"/>
    </source>
</evidence>
<dbReference type="InterPro" id="IPR005990">
    <property type="entry name" value="IMP_DH"/>
</dbReference>
<evidence type="ECO:0000256" key="1">
    <source>
        <dbReference type="ARBA" id="ARBA00001958"/>
    </source>
</evidence>
<reference evidence="16 17" key="1">
    <citation type="submission" date="2024-06" db="EMBL/GenBank/DDBJ databases">
        <authorList>
            <person name="Kraege A."/>
            <person name="Thomma B."/>
        </authorList>
    </citation>
    <scope>NUCLEOTIDE SEQUENCE [LARGE SCALE GENOMIC DNA]</scope>
</reference>
<evidence type="ECO:0000256" key="14">
    <source>
        <dbReference type="RuleBase" id="RU003928"/>
    </source>
</evidence>
<dbReference type="CDD" id="cd04601">
    <property type="entry name" value="CBS_pair_IMPDH"/>
    <property type="match status" value="1"/>
</dbReference>
<name>A0ABP1FFZ0_9CHLO</name>
<feature type="active site" description="Proton acceptor" evidence="11">
    <location>
        <position position="424"/>
    </location>
</feature>
<dbReference type="PROSITE" id="PS00487">
    <property type="entry name" value="IMP_DH_GMP_RED"/>
    <property type="match status" value="1"/>
</dbReference>
<evidence type="ECO:0000256" key="3">
    <source>
        <dbReference type="ARBA" id="ARBA00022723"/>
    </source>
</evidence>
<comment type="subunit">
    <text evidence="11">Homotetramer.</text>
</comment>
<dbReference type="PANTHER" id="PTHR11911:SF111">
    <property type="entry name" value="INOSINE-5'-MONOPHOSPHATE DEHYDROGENASE"/>
    <property type="match status" value="1"/>
</dbReference>
<keyword evidence="9 12" id="KW-0129">CBS domain</keyword>
<evidence type="ECO:0000256" key="6">
    <source>
        <dbReference type="ARBA" id="ARBA00022958"/>
    </source>
</evidence>
<evidence type="ECO:0000313" key="16">
    <source>
        <dbReference type="EMBL" id="CAL5218815.1"/>
    </source>
</evidence>
<dbReference type="Gene3D" id="3.20.20.70">
    <property type="entry name" value="Aldolase class I"/>
    <property type="match status" value="1"/>
</dbReference>
<evidence type="ECO:0000256" key="11">
    <source>
        <dbReference type="HAMAP-Rule" id="MF_03156"/>
    </source>
</evidence>
<keyword evidence="3 11" id="KW-0479">Metal-binding</keyword>
<evidence type="ECO:0000256" key="5">
    <source>
        <dbReference type="ARBA" id="ARBA00022755"/>
    </source>
</evidence>
<dbReference type="InterPro" id="IPR046342">
    <property type="entry name" value="CBS_dom_sf"/>
</dbReference>
<dbReference type="NCBIfam" id="TIGR01302">
    <property type="entry name" value="IMP_dehydrog"/>
    <property type="match status" value="1"/>
</dbReference>
<feature type="binding site" evidence="11">
    <location>
        <begin position="408"/>
        <end position="412"/>
    </location>
    <ligand>
        <name>IMP</name>
        <dbReference type="ChEBI" id="CHEBI:58053"/>
    </ligand>
</feature>
<organism evidence="16 17">
    <name type="scientific">Coccomyxa viridis</name>
    <dbReference type="NCBI Taxonomy" id="1274662"/>
    <lineage>
        <taxon>Eukaryota</taxon>
        <taxon>Viridiplantae</taxon>
        <taxon>Chlorophyta</taxon>
        <taxon>core chlorophytes</taxon>
        <taxon>Trebouxiophyceae</taxon>
        <taxon>Trebouxiophyceae incertae sedis</taxon>
        <taxon>Coccomyxaceae</taxon>
        <taxon>Coccomyxa</taxon>
    </lineage>
</organism>
<protein>
    <recommendedName>
        <fullName evidence="11 14">Inosine-5'-monophosphate dehydrogenase</fullName>
        <shortName evidence="11">IMP dehydrogenase</shortName>
        <shortName evidence="11">IMPD</shortName>
        <shortName evidence="11">IMPDH</shortName>
        <ecNumber evidence="11 14">1.1.1.205</ecNumber>
    </recommendedName>
</protein>
<dbReference type="PANTHER" id="PTHR11911">
    <property type="entry name" value="INOSINE-5-MONOPHOSPHATE DEHYDROGENASE RELATED"/>
    <property type="match status" value="1"/>
</dbReference>
<feature type="binding site" evidence="11">
    <location>
        <begin position="361"/>
        <end position="363"/>
    </location>
    <ligand>
        <name>IMP</name>
        <dbReference type="ChEBI" id="CHEBI:58053"/>
    </ligand>
</feature>
<dbReference type="Pfam" id="PF00478">
    <property type="entry name" value="IMPDH"/>
    <property type="match status" value="1"/>
</dbReference>
<feature type="binding site" description="in other chain" evidence="11">
    <location>
        <position position="328"/>
    </location>
    <ligand>
        <name>K(+)</name>
        <dbReference type="ChEBI" id="CHEBI:29103"/>
        <note>ligand shared between two tetrameric partners</note>
    </ligand>
</feature>
<comment type="function">
    <text evidence="11">Catalyzes the conversion of inosine 5'-phosphate (IMP) to xanthosine 5'-phosphate (XMP), the first committed and rate-limiting step in the de novo synthesis of guanine nucleotides, and therefore plays an important role in the regulation of cell growth.</text>
</comment>
<evidence type="ECO:0000256" key="13">
    <source>
        <dbReference type="RuleBase" id="RU003927"/>
    </source>
</evidence>
<keyword evidence="17" id="KW-1185">Reference proteome</keyword>
<evidence type="ECO:0000259" key="15">
    <source>
        <dbReference type="PROSITE" id="PS51371"/>
    </source>
</evidence>
<comment type="similarity">
    <text evidence="2 11 13">Belongs to the IMPDH/GMPR family.</text>
</comment>
<feature type="binding site" description="in other chain" evidence="11">
    <location>
        <position position="323"/>
    </location>
    <ligand>
        <name>K(+)</name>
        <dbReference type="ChEBI" id="CHEBI:29103"/>
        <note>ligand shared between two tetrameric partners</note>
    </ligand>
</feature>
<dbReference type="HAMAP" id="MF_01964">
    <property type="entry name" value="IMPDH"/>
    <property type="match status" value="1"/>
</dbReference>
<keyword evidence="11" id="KW-0963">Cytoplasm</keyword>
<comment type="subcellular location">
    <subcellularLocation>
        <location evidence="11">Cytoplasm</location>
    </subcellularLocation>
</comment>
<dbReference type="SUPFAM" id="SSF51412">
    <property type="entry name" value="Inosine monophosphate dehydrogenase (IMPDH)"/>
    <property type="match status" value="1"/>
</dbReference>
<comment type="cofactor">
    <cofactor evidence="1 11">
        <name>K(+)</name>
        <dbReference type="ChEBI" id="CHEBI:29103"/>
    </cofactor>
</comment>
<evidence type="ECO:0000256" key="10">
    <source>
        <dbReference type="ARBA" id="ARBA00048028"/>
    </source>
</evidence>
<feature type="binding site" evidence="11">
    <location>
        <begin position="321"/>
        <end position="323"/>
    </location>
    <ligand>
        <name>NAD(+)</name>
        <dbReference type="ChEBI" id="CHEBI:57540"/>
    </ligand>
</feature>
<dbReference type="Pfam" id="PF00571">
    <property type="entry name" value="CBS"/>
    <property type="match status" value="1"/>
</dbReference>
<gene>
    <name evidence="16" type="primary">g544</name>
    <name evidence="16" type="ORF">VP750_LOCUS474</name>
</gene>
<comment type="pathway">
    <text evidence="11 14">Purine metabolism; XMP biosynthesis via de novo pathway; XMP from IMP: step 1/1.</text>
</comment>
<sequence>MGSMAAAIDDIADGFTAAQLFGQGTTYTYDDVIFLPGHIDFGAHEVDLSSHLTRTLKLATPIVSSPMDKVTEAEMAITMAMMGGMGFLHYNMTAEEQVQQAKRVKQHVPGFVTRPATLAPQSTIADFESLKATRDVRGVCITEDGQPGSRLLGVVTSRDTDFLNDRLTPLSEVMTRDLDTASESASVEQVLEQLKKSKRKLLPVVSSQGQLVRVATKATFLEEQRAPRRAATSVDSAGRLLLGAAVGTRADDRARVDALRAADAVDAVILDSSQGDSTYQLDMLAYLKKAHPELQVICGNVVTGRQARSLIDGGADALRVGMGSGSICTTQEVCAVGRGQATAVYQVSRMANARGVPTIADGGIQNSGHIVKALSLGASTVMCGSLLAGTTEAPGEYFMVDGVRVKAYRGMGSLEAMAKGSEARYHSDTQNLKIAQGVSGTVRDKGSIRNQIPFLAQAVRQGFQDMGVRSVSGAHAALKQGAVMLEARSSAAQAEGNIHDMHSFNKVRW</sequence>
<comment type="caution">
    <text evidence="11">Lacks conserved residue(s) required for the propagation of feature annotation.</text>
</comment>
<feature type="binding site" evidence="11">
    <location>
        <position position="326"/>
    </location>
    <ligand>
        <name>IMP</name>
        <dbReference type="ChEBI" id="CHEBI:58053"/>
    </ligand>
</feature>
<dbReference type="EC" id="1.1.1.205" evidence="11 14"/>
<evidence type="ECO:0000256" key="2">
    <source>
        <dbReference type="ARBA" id="ARBA00005502"/>
    </source>
</evidence>
<dbReference type="CDD" id="cd00381">
    <property type="entry name" value="IMPDH"/>
    <property type="match status" value="1"/>
</dbReference>
<evidence type="ECO:0000256" key="7">
    <source>
        <dbReference type="ARBA" id="ARBA00023002"/>
    </source>
</evidence>
<evidence type="ECO:0000256" key="8">
    <source>
        <dbReference type="ARBA" id="ARBA00023027"/>
    </source>
</evidence>
<evidence type="ECO:0000313" key="17">
    <source>
        <dbReference type="Proteomes" id="UP001497392"/>
    </source>
</evidence>
<feature type="binding site" evidence="11">
    <location>
        <position position="436"/>
    </location>
    <ligand>
        <name>IMP</name>
        <dbReference type="ChEBI" id="CHEBI:58053"/>
    </ligand>
</feature>
<comment type="catalytic activity">
    <reaction evidence="10 11 14">
        <text>IMP + NAD(+) + H2O = XMP + NADH + H(+)</text>
        <dbReference type="Rhea" id="RHEA:11708"/>
        <dbReference type="ChEBI" id="CHEBI:15377"/>
        <dbReference type="ChEBI" id="CHEBI:15378"/>
        <dbReference type="ChEBI" id="CHEBI:57464"/>
        <dbReference type="ChEBI" id="CHEBI:57540"/>
        <dbReference type="ChEBI" id="CHEBI:57945"/>
        <dbReference type="ChEBI" id="CHEBI:58053"/>
        <dbReference type="EC" id="1.1.1.205"/>
    </reaction>
</comment>
<proteinExistence type="inferred from homology"/>